<dbReference type="Pfam" id="PF14140">
    <property type="entry name" value="YpzI"/>
    <property type="match status" value="1"/>
</dbReference>
<sequence>MGKDRQEKKLKQEKRVEADRDQGLHYPGATNLQSPEEARDINR</sequence>
<name>A0ABS2QQW2_9BACI</name>
<protein>
    <recommendedName>
        <fullName evidence="4">YpzI family protein</fullName>
    </recommendedName>
</protein>
<proteinExistence type="predicted"/>
<dbReference type="Proteomes" id="UP000809829">
    <property type="component" value="Unassembled WGS sequence"/>
</dbReference>
<dbReference type="InterPro" id="IPR025414">
    <property type="entry name" value="YpzI-like"/>
</dbReference>
<dbReference type="EMBL" id="JAFBFC010000001">
    <property type="protein sequence ID" value="MBM7701708.1"/>
    <property type="molecule type" value="Genomic_DNA"/>
</dbReference>
<evidence type="ECO:0000313" key="2">
    <source>
        <dbReference type="EMBL" id="MBM7701708.1"/>
    </source>
</evidence>
<evidence type="ECO:0008006" key="4">
    <source>
        <dbReference type="Google" id="ProtNLM"/>
    </source>
</evidence>
<accession>A0ABS2QQW2</accession>
<dbReference type="RefSeq" id="WP_205183370.1">
    <property type="nucleotide sequence ID" value="NZ_JAFBFC010000001.1"/>
</dbReference>
<organism evidence="2 3">
    <name type="scientific">Priestia iocasae</name>
    <dbReference type="NCBI Taxonomy" id="2291674"/>
    <lineage>
        <taxon>Bacteria</taxon>
        <taxon>Bacillati</taxon>
        <taxon>Bacillota</taxon>
        <taxon>Bacilli</taxon>
        <taxon>Bacillales</taxon>
        <taxon>Bacillaceae</taxon>
        <taxon>Priestia</taxon>
    </lineage>
</organism>
<feature type="compositionally biased region" description="Basic and acidic residues" evidence="1">
    <location>
        <begin position="1"/>
        <end position="23"/>
    </location>
</feature>
<evidence type="ECO:0000256" key="1">
    <source>
        <dbReference type="SAM" id="MobiDB-lite"/>
    </source>
</evidence>
<evidence type="ECO:0000313" key="3">
    <source>
        <dbReference type="Proteomes" id="UP000809829"/>
    </source>
</evidence>
<gene>
    <name evidence="2" type="ORF">JOC83_000534</name>
</gene>
<comment type="caution">
    <text evidence="2">The sequence shown here is derived from an EMBL/GenBank/DDBJ whole genome shotgun (WGS) entry which is preliminary data.</text>
</comment>
<feature type="region of interest" description="Disordered" evidence="1">
    <location>
        <begin position="1"/>
        <end position="43"/>
    </location>
</feature>
<keyword evidence="3" id="KW-1185">Reference proteome</keyword>
<reference evidence="2 3" key="1">
    <citation type="submission" date="2021-01" db="EMBL/GenBank/DDBJ databases">
        <title>Genomic Encyclopedia of Type Strains, Phase IV (KMG-IV): sequencing the most valuable type-strain genomes for metagenomic binning, comparative biology and taxonomic classification.</title>
        <authorList>
            <person name="Goeker M."/>
        </authorList>
    </citation>
    <scope>NUCLEOTIDE SEQUENCE [LARGE SCALE GENOMIC DNA]</scope>
    <source>
        <strain evidence="2 3">DSM 104297</strain>
    </source>
</reference>